<feature type="transmembrane region" description="Helical" evidence="18">
    <location>
        <begin position="1738"/>
        <end position="1756"/>
    </location>
</feature>
<gene>
    <name evidence="21" type="primary">cacna1g</name>
</gene>
<feature type="compositionally biased region" description="Polar residues" evidence="17">
    <location>
        <begin position="1855"/>
        <end position="1864"/>
    </location>
</feature>
<keyword evidence="2" id="KW-0813">Transport</keyword>
<feature type="compositionally biased region" description="Polar residues" evidence="17">
    <location>
        <begin position="2313"/>
        <end position="2329"/>
    </location>
</feature>
<dbReference type="GO" id="GO:0046872">
    <property type="term" value="F:metal ion binding"/>
    <property type="evidence" value="ECO:0007669"/>
    <property type="project" value="UniProtKB-KW"/>
</dbReference>
<feature type="transmembrane region" description="Helical" evidence="18">
    <location>
        <begin position="98"/>
        <end position="121"/>
    </location>
</feature>
<dbReference type="GO" id="GO:0098703">
    <property type="term" value="P:calcium ion import across plasma membrane"/>
    <property type="evidence" value="ECO:0007669"/>
    <property type="project" value="TreeGrafter"/>
</dbReference>
<keyword evidence="9 18" id="KW-1133">Transmembrane helix</keyword>
<evidence type="ECO:0000256" key="14">
    <source>
        <dbReference type="ARBA" id="ARBA00036634"/>
    </source>
</evidence>
<evidence type="ECO:0000256" key="15">
    <source>
        <dbReference type="PIRSR" id="PIRSR602077-1"/>
    </source>
</evidence>
<evidence type="ECO:0000256" key="6">
    <source>
        <dbReference type="ARBA" id="ARBA00022737"/>
    </source>
</evidence>
<dbReference type="GeneID" id="115024904"/>
<feature type="transmembrane region" description="Helical" evidence="18">
    <location>
        <begin position="1473"/>
        <end position="1496"/>
    </location>
</feature>
<keyword evidence="20" id="KW-1185">Reference proteome</keyword>
<keyword evidence="6" id="KW-0677">Repeat</keyword>
<feature type="transmembrane region" description="Helical" evidence="18">
    <location>
        <begin position="1242"/>
        <end position="1261"/>
    </location>
</feature>
<feature type="region of interest" description="Disordered" evidence="17">
    <location>
        <begin position="1138"/>
        <end position="1191"/>
    </location>
</feature>
<evidence type="ECO:0000256" key="12">
    <source>
        <dbReference type="ARBA" id="ARBA00023180"/>
    </source>
</evidence>
<evidence type="ECO:0000256" key="5">
    <source>
        <dbReference type="ARBA" id="ARBA00022692"/>
    </source>
</evidence>
<feature type="transmembrane region" description="Helical" evidence="18">
    <location>
        <begin position="250"/>
        <end position="275"/>
    </location>
</feature>
<feature type="transmembrane region" description="Helical" evidence="18">
    <location>
        <begin position="6"/>
        <end position="27"/>
    </location>
</feature>
<feature type="compositionally biased region" description="Basic residues" evidence="17">
    <location>
        <begin position="2108"/>
        <end position="2120"/>
    </location>
</feature>
<dbReference type="InterPro" id="IPR005821">
    <property type="entry name" value="Ion_trans_dom"/>
</dbReference>
<dbReference type="FunFam" id="1.20.120.350:FF:000009">
    <property type="entry name" value="Voltage-dependent T-type calcium channel subunit alpha"/>
    <property type="match status" value="1"/>
</dbReference>
<feature type="region of interest" description="Disordered" evidence="17">
    <location>
        <begin position="351"/>
        <end position="373"/>
    </location>
</feature>
<feature type="region of interest" description="Disordered" evidence="17">
    <location>
        <begin position="1010"/>
        <end position="1126"/>
    </location>
</feature>
<name>A0A6J2RRM1_COTGO</name>
<feature type="transmembrane region" description="Helical" evidence="18">
    <location>
        <begin position="796"/>
        <end position="818"/>
    </location>
</feature>
<dbReference type="Proteomes" id="UP000504630">
    <property type="component" value="Chromosome 19"/>
</dbReference>
<dbReference type="FunFam" id="1.20.120.350:FF:000008">
    <property type="entry name" value="Voltage-dependent T-type calcium channel subunit alpha"/>
    <property type="match status" value="1"/>
</dbReference>
<feature type="domain" description="Ion transport" evidence="19">
    <location>
        <begin position="1236"/>
        <end position="1506"/>
    </location>
</feature>
<dbReference type="FunFam" id="1.10.287.70:FF:000029">
    <property type="entry name" value="Voltage-dependent T-type calcium channel subunit alpha"/>
    <property type="match status" value="1"/>
</dbReference>
<evidence type="ECO:0000256" key="3">
    <source>
        <dbReference type="ARBA" id="ARBA00022568"/>
    </source>
</evidence>
<dbReference type="PRINTS" id="PR00167">
    <property type="entry name" value="CACHANNEL"/>
</dbReference>
<dbReference type="FunFam" id="1.10.287.70:FF:000032">
    <property type="entry name" value="Voltage-dependent T-type calcium channel subunit alpha"/>
    <property type="match status" value="1"/>
</dbReference>
<dbReference type="KEGG" id="cgob:115024904"/>
<feature type="region of interest" description="Disordered" evidence="17">
    <location>
        <begin position="1840"/>
        <end position="1884"/>
    </location>
</feature>
<feature type="compositionally biased region" description="Basic and acidic residues" evidence="17">
    <location>
        <begin position="1869"/>
        <end position="1878"/>
    </location>
</feature>
<dbReference type="InterPro" id="IPR002077">
    <property type="entry name" value="VDCCAlpha1"/>
</dbReference>
<feature type="compositionally biased region" description="Low complexity" evidence="17">
    <location>
        <begin position="1065"/>
        <end position="1074"/>
    </location>
</feature>
<protein>
    <recommendedName>
        <fullName evidence="16">Voltage-dependent T-type calcium channel subunit alpha</fullName>
    </recommendedName>
</protein>
<dbReference type="GO" id="GO:0008331">
    <property type="term" value="F:high voltage-gated calcium channel activity"/>
    <property type="evidence" value="ECO:0007669"/>
    <property type="project" value="TreeGrafter"/>
</dbReference>
<feature type="region of interest" description="Disordered" evidence="17">
    <location>
        <begin position="630"/>
        <end position="649"/>
    </location>
</feature>
<evidence type="ECO:0000256" key="11">
    <source>
        <dbReference type="ARBA" id="ARBA00023136"/>
    </source>
</evidence>
<evidence type="ECO:0000256" key="10">
    <source>
        <dbReference type="ARBA" id="ARBA00023065"/>
    </source>
</evidence>
<feature type="region of interest" description="Disordered" evidence="17">
    <location>
        <begin position="2058"/>
        <end position="2126"/>
    </location>
</feature>
<comment type="subcellular location">
    <subcellularLocation>
        <location evidence="1 16">Membrane</location>
        <topology evidence="1 16">Multi-pass membrane protein</topology>
    </subcellularLocation>
</comment>
<feature type="compositionally biased region" description="Basic and acidic residues" evidence="17">
    <location>
        <begin position="630"/>
        <end position="641"/>
    </location>
</feature>
<feature type="transmembrane region" description="Helical" evidence="18">
    <location>
        <begin position="222"/>
        <end position="244"/>
    </location>
</feature>
<evidence type="ECO:0000256" key="17">
    <source>
        <dbReference type="SAM" id="MobiDB-lite"/>
    </source>
</evidence>
<organism evidence="20 21">
    <name type="scientific">Cottoperca gobio</name>
    <name type="common">Frogmouth</name>
    <name type="synonym">Aphritis gobio</name>
    <dbReference type="NCBI Taxonomy" id="56716"/>
    <lineage>
        <taxon>Eukaryota</taxon>
        <taxon>Metazoa</taxon>
        <taxon>Chordata</taxon>
        <taxon>Craniata</taxon>
        <taxon>Vertebrata</taxon>
        <taxon>Euteleostomi</taxon>
        <taxon>Actinopterygii</taxon>
        <taxon>Neopterygii</taxon>
        <taxon>Teleostei</taxon>
        <taxon>Neoteleostei</taxon>
        <taxon>Acanthomorphata</taxon>
        <taxon>Eupercaria</taxon>
        <taxon>Perciformes</taxon>
        <taxon>Notothenioidei</taxon>
        <taxon>Bovichtidae</taxon>
        <taxon>Cottoperca</taxon>
    </lineage>
</organism>
<feature type="transmembrane region" description="Helical" evidence="18">
    <location>
        <begin position="1567"/>
        <end position="1587"/>
    </location>
</feature>
<feature type="compositionally biased region" description="Polar residues" evidence="17">
    <location>
        <begin position="2062"/>
        <end position="2073"/>
    </location>
</feature>
<keyword evidence="7 15" id="KW-0106">Calcium</keyword>
<feature type="transmembrane region" description="Helical" evidence="18">
    <location>
        <begin position="675"/>
        <end position="693"/>
    </location>
</feature>
<evidence type="ECO:0000313" key="21">
    <source>
        <dbReference type="RefSeq" id="XP_029312629.1"/>
    </source>
</evidence>
<feature type="transmembrane region" description="Helical" evidence="18">
    <location>
        <begin position="1599"/>
        <end position="1617"/>
    </location>
</feature>
<evidence type="ECO:0000256" key="2">
    <source>
        <dbReference type="ARBA" id="ARBA00022448"/>
    </source>
</evidence>
<reference evidence="21" key="1">
    <citation type="submission" date="2025-08" db="UniProtKB">
        <authorList>
            <consortium name="RefSeq"/>
        </authorList>
    </citation>
    <scope>IDENTIFICATION</scope>
</reference>
<feature type="transmembrane region" description="Helical" evidence="18">
    <location>
        <begin position="705"/>
        <end position="726"/>
    </location>
</feature>
<feature type="compositionally biased region" description="Basic residues" evidence="17">
    <location>
        <begin position="360"/>
        <end position="369"/>
    </location>
</feature>
<dbReference type="Gene3D" id="1.20.120.350">
    <property type="entry name" value="Voltage-gated potassium channels. Chain C"/>
    <property type="match status" value="4"/>
</dbReference>
<evidence type="ECO:0000256" key="8">
    <source>
        <dbReference type="ARBA" id="ARBA00022882"/>
    </source>
</evidence>
<accession>A0A6J2RRM1</accession>
<feature type="binding site" evidence="15">
    <location>
        <position position="856"/>
    </location>
    <ligand>
        <name>Ca(2+)</name>
        <dbReference type="ChEBI" id="CHEBI:29108"/>
    </ligand>
</feature>
<feature type="compositionally biased region" description="Polar residues" evidence="17">
    <location>
        <begin position="1095"/>
        <end position="1105"/>
    </location>
</feature>
<keyword evidence="11 18" id="KW-0472">Membrane</keyword>
<evidence type="ECO:0000256" key="18">
    <source>
        <dbReference type="SAM" id="Phobius"/>
    </source>
</evidence>
<feature type="region of interest" description="Disordered" evidence="17">
    <location>
        <begin position="2280"/>
        <end position="2440"/>
    </location>
</feature>
<feature type="domain" description="Ion transport" evidence="19">
    <location>
        <begin position="1568"/>
        <end position="1818"/>
    </location>
</feature>
<feature type="transmembrane region" description="Helical" evidence="18">
    <location>
        <begin position="1371"/>
        <end position="1393"/>
    </location>
</feature>
<dbReference type="CTD" id="8913"/>
<dbReference type="FunFam" id="1.20.120.350:FF:000007">
    <property type="entry name" value="Voltage-dependent T-type calcium channel subunit alpha"/>
    <property type="match status" value="1"/>
</dbReference>
<dbReference type="PANTHER" id="PTHR45628">
    <property type="entry name" value="VOLTAGE-DEPENDENT CALCIUM CHANNEL TYPE A SUBUNIT ALPHA-1"/>
    <property type="match status" value="1"/>
</dbReference>
<evidence type="ECO:0000256" key="16">
    <source>
        <dbReference type="RuleBase" id="RU003808"/>
    </source>
</evidence>
<feature type="transmembrane region" description="Helical" evidence="18">
    <location>
        <begin position="1702"/>
        <end position="1726"/>
    </location>
</feature>
<dbReference type="InterPro" id="IPR027359">
    <property type="entry name" value="Volt_channel_dom_sf"/>
</dbReference>
<feature type="transmembrane region" description="Helical" evidence="18">
    <location>
        <begin position="1307"/>
        <end position="1326"/>
    </location>
</feature>
<dbReference type="SUPFAM" id="SSF81324">
    <property type="entry name" value="Voltage-gated potassium channels"/>
    <property type="match status" value="4"/>
</dbReference>
<evidence type="ECO:0000256" key="4">
    <source>
        <dbReference type="ARBA" id="ARBA00022673"/>
    </source>
</evidence>
<comment type="catalytic activity">
    <reaction evidence="14">
        <text>Ca(2+)(in) = Ca(2+)(out)</text>
        <dbReference type="Rhea" id="RHEA:29671"/>
        <dbReference type="ChEBI" id="CHEBI:29108"/>
    </reaction>
</comment>
<keyword evidence="15" id="KW-0479">Metal-binding</keyword>
<dbReference type="Gene3D" id="1.10.287.70">
    <property type="match status" value="4"/>
</dbReference>
<keyword evidence="8 16" id="KW-0851">Voltage-gated channel</keyword>
<proteinExistence type="inferred from homology"/>
<keyword evidence="13" id="KW-0407">Ion channel</keyword>
<keyword evidence="4 16" id="KW-0107">Calcium channel</keyword>
<evidence type="ECO:0000256" key="13">
    <source>
        <dbReference type="ARBA" id="ARBA00023303"/>
    </source>
</evidence>
<feature type="domain" description="Ion transport" evidence="19">
    <location>
        <begin position="7"/>
        <end position="286"/>
    </location>
</feature>
<sequence>MANFDDFIFAFFAIEMVIKMVALGIFGKKCYLGDTWNRLDFFIVVAGMLEYSLNLQNVSFSAVRTVRVLRPLRAINRVPSMRILVTLLLDTLPMLGNVLLLCFFVFFIFGIVGVQLWAGLLRNRCFLGNFSTPLSVELEKYYHTENDDENPFICSQPRENGMRDCGSMPKLYEEGGLQCNLDMYSHNSTDNTTCVNWNQYYTNCSAGLINPFKGAINFDNICYAWIAIFQVITLEGWVDIMYFVMDAHSFYNFIYFILLIIIGSFFMINLCLVVIATQFSETKQRESQLMKEQRVRFLSNASTLASLSEPGSCYEELLNYLVHMVRKGARQVAHICRLLARRAGLNIAASPLATESQRSHSQRRRRKPSRQGSVLVHHMAHHHHHNHHHYHLGNGSVRGGGSIRCLEGRDVEAGAHNNNGGTLVETTGSGHLALALPPTVTTSTYDTNLATLSNPAAGATDSSSVRSVFHNETFHCTPSPTNLGPTPSPFPLAPAPMSRAMKRNSVPFAGPAPKNYPTMQARALAESRRGSVAASTLTNISFNLNIPPMPLETRPSNLVDTQTPTAAAQLSCQLSAHDLSSVMDTAAFTFDPESCPYCAKALANESEGGIEGNETPGDSDSEGIYEFTQDLHHRDRRDSRQPKKKHRGLGKTAAKVVHFWRLVCDTFRKIVDSKYFGRGIMIAILINTLSMGIEYHEQPDELTNALEISNIVFTSLFSLEMLLKVLVYGPFGYIKNPYNIFDGIIVVISVWEIVGQQGGGLSVLRTFRLMRVLKLVRFMPALQRQLVVLMKTMDNVATFCMLLMLFIFIFSILGMHLFGCKFGSEDLRNKDTLPDRKNFDSLLWAIVTVFQILTQEDWNKVLYNGMASTTPVAALYFIALMTFGNYVLFNLLVAILVEGFQTEEVSKREDLHAQLSLIQLPVDSGGDASKSGSEIDSCARSMEDVNGSKKDLSASAVVVPVNGHVDLKTSLTPPLITHTAATPMPVLKLPVGGDPVPVCESRRGSNVSIDPACYEKSPTSAHSSSSHAPWSSSSGWTSRRSSWNSLGRAPSLKRQKQQSGERRSLLSGEAGSSSDDGEGGGEEGGGLMEEDNASLVRTDSMSQSERGPRHRRMESLETRSSMDLPPDVLLQVPNLHRSASMHSSRPPSLGHLRTPEHSDCNGKGSPSALGPTHVSLEDNTEDENAEEEANPSPVSRLFRWLEKKQPEWCRQRDTWSLYLFPPESRLRIVCTKIITHKMFDHIVLLIIFLNCITIAMERPHITTAERIFLKLSNYIFTAIFVAEMAIKIVSQGWCFGDKSYLRSSWNLLDGMLVMISVIDILVSLLSNSGTKILGMLRVLRLLRTLRPLRVISRAPGLKLVVETLMSSLKPIGNIVVICCAFFIIFGILGVQLFKGKFFICQGEDIGNITNKSDCLQANKKWVRHKYNFDNLGQALMSLFVLASKDGWVDIMYYGLDAVGVDQQPVMNYNPWMLLYFISFLLIVAFFVLNMFVGVVVENFHKCRRHQEAEEAKRREEKRLKRMEKKRRNLLVPGVSWALSGGTLKAQSKPYYSDYSPTRLLIHKLCTSHYLDLFITIIIGLNVITMSMEHYQQPKELEKALTICNYVFTLIFVLESVFKLVAFGFRRFFKDKWNQLDLAIVLLSIMGITLEEIDGNTLPINPTIIRIMRVLRIARVLKLLKMAVGMRALLDTVMQALPQVGNLGLLFMLLFFIFAALGVELFGDLICDELHPCEGLGRYATFKNFGMAFLLLFRVSTGDNWNGIMKDTLRDCAQETNTCYNTVVSPIYFVSFVLTAQFVLVNVVIAVLMKHLEESNKEAKEEAEMEAELELERQLAGGEMATRSPQHNPLALGMDRSSSGGSPWRSTGGGDREQERDGPMDSPTIDITRDYVNIRADSPSCLEPPLEFVQRRAQFDSVSLVIQGSMEGELSLMDNLSGCICHFYALPPKPRKHSTDKKIPLAEMEALSLASEKSGSRALTDDSAPDDFNPPFLTSLECNPEQLDPREPLEDNLLSVRKPAVGRTHSLPNDSYMFLPVQPLGTTDPSPAQLLAQGPQDILGSHRAQSGSRNSVRSQPEERSQQLTVPADLFRPISPHSHSDSESIPRLPPPRRTHTLSRTLRRQVAVSTDSQEALCSDGGECTEGLVNVASLGLPPSPSISPSPCSHHHQQPALCLLPATAGASPKPSRPSSVHTQLHDQHCLASYSPSSLSPSSSPPLLPARRHQQEKASVDLEVSLITRAGLVGSDDIIAQGSGNGGNTGCSGYAGCQESLRQLKRFHSVDTQGRSAALPRPRPRPYSWLDDPRCHSVEVCSSGESSPQRGTASTSSGFVSRADSLQIHSQMSTHPSPRRKKKMSPPCISVDPPDGLEPQSSLYPGLALGGIGMLPPQPSLDTCLRRRAPSSDSKDSFDLGVGEGLGQEGGSPNPNTNPKLLTLPREDKL</sequence>
<dbReference type="Pfam" id="PF00520">
    <property type="entry name" value="Ion_trans"/>
    <property type="match status" value="4"/>
</dbReference>
<dbReference type="GO" id="GO:0005891">
    <property type="term" value="C:voltage-gated calcium channel complex"/>
    <property type="evidence" value="ECO:0007669"/>
    <property type="project" value="InterPro"/>
</dbReference>
<dbReference type="FunFam" id="1.10.287.70:FF:000018">
    <property type="entry name" value="Voltage-dependent T-type calcium channel subunit alpha"/>
    <property type="match status" value="1"/>
</dbReference>
<feature type="binding site" evidence="15">
    <location>
        <position position="1445"/>
    </location>
    <ligand>
        <name>Ca(2+)</name>
        <dbReference type="ChEBI" id="CHEBI:29108"/>
    </ligand>
</feature>
<feature type="transmembrane region" description="Helical" evidence="18">
    <location>
        <begin position="1786"/>
        <end position="1807"/>
    </location>
</feature>
<feature type="region of interest" description="Disordered" evidence="17">
    <location>
        <begin position="2202"/>
        <end position="2226"/>
    </location>
</feature>
<evidence type="ECO:0000313" key="20">
    <source>
        <dbReference type="Proteomes" id="UP000504630"/>
    </source>
</evidence>
<keyword evidence="10" id="KW-0406">Ion transport</keyword>
<dbReference type="OrthoDB" id="416585at2759"/>
<evidence type="ECO:0000256" key="7">
    <source>
        <dbReference type="ARBA" id="ARBA00022837"/>
    </source>
</evidence>
<keyword evidence="5 18" id="KW-0812">Transmembrane</keyword>
<feature type="binding site" evidence="15">
    <location>
        <position position="235"/>
    </location>
    <ligand>
        <name>Ca(2+)</name>
        <dbReference type="ChEBI" id="CHEBI:29108"/>
    </ligand>
</feature>
<dbReference type="FunFam" id="1.20.120.350:FF:000142">
    <property type="match status" value="1"/>
</dbReference>
<evidence type="ECO:0000256" key="9">
    <source>
        <dbReference type="ARBA" id="ARBA00022989"/>
    </source>
</evidence>
<feature type="compositionally biased region" description="Acidic residues" evidence="17">
    <location>
        <begin position="1178"/>
        <end position="1189"/>
    </location>
</feature>
<feature type="region of interest" description="Disordered" evidence="17">
    <location>
        <begin position="1971"/>
        <end position="2006"/>
    </location>
</feature>
<keyword evidence="12" id="KW-0325">Glycoprotein</keyword>
<feature type="transmembrane region" description="Helical" evidence="18">
    <location>
        <begin position="1267"/>
        <end position="1286"/>
    </location>
</feature>
<dbReference type="InParanoid" id="A0A6J2RRM1"/>
<dbReference type="InterPro" id="IPR050599">
    <property type="entry name" value="VDCC_alpha-1_subunit"/>
</dbReference>
<dbReference type="InterPro" id="IPR005445">
    <property type="entry name" value="VDCC_T_a1"/>
</dbReference>
<feature type="compositionally biased region" description="Low complexity" evidence="17">
    <location>
        <begin position="1017"/>
        <end position="1042"/>
    </location>
</feature>
<feature type="domain" description="Ion transport" evidence="19">
    <location>
        <begin position="674"/>
        <end position="904"/>
    </location>
</feature>
<evidence type="ECO:0000256" key="1">
    <source>
        <dbReference type="ARBA" id="ARBA00004141"/>
    </source>
</evidence>
<dbReference type="PRINTS" id="PR01629">
    <property type="entry name" value="TVDCCALPHA1"/>
</dbReference>
<evidence type="ECO:0000259" key="19">
    <source>
        <dbReference type="Pfam" id="PF00520"/>
    </source>
</evidence>
<keyword evidence="3 16" id="KW-0109">Calcium transport</keyword>
<feature type="transmembrane region" description="Helical" evidence="18">
    <location>
        <begin position="874"/>
        <end position="897"/>
    </location>
</feature>
<feature type="transmembrane region" description="Helical" evidence="18">
    <location>
        <begin position="1434"/>
        <end position="1453"/>
    </location>
</feature>
<comment type="similarity">
    <text evidence="16">Belongs to the calcium channel alpha-1 subunit (TC 1.A.1.11) family.</text>
</comment>
<feature type="region of interest" description="Disordered" evidence="17">
    <location>
        <begin position="2177"/>
        <end position="2196"/>
    </location>
</feature>
<comment type="function">
    <text evidence="16">Voltage-sensitive calcium channels (VSCC) mediate the entry of calcium ions into excitable cells and are also involved in a variety of calcium-dependent processes, including muscle contraction, hormone or neurotransmitter release, gene expression, cell motility, cell division and cell death. This channel gives rise to T-type calcium currents. T-type calcium channels belong to the "low-voltage activated (LVA)" group and are strongly blocked by nickel and mibefradil. A particularity of this type of channels is an opening at quite negative potentials, and a voltage-dependent inactivation. T-type channels serve pacemaking functions in both central neurons and cardiac nodal cells and support calcium signaling in secretory cells and vascular smooth muscle. They may also be involved in the modulation of firing patterns of neurons which is important for information processing as well as in cell growth processes.</text>
</comment>
<dbReference type="PANTHER" id="PTHR45628:SF33">
    <property type="entry name" value="VOLTAGE-DEPENDENT T-TYPE CALCIUM CHANNEL SUBUNIT ALPHA-1G"/>
    <property type="match status" value="1"/>
</dbReference>
<dbReference type="RefSeq" id="XP_029312629.1">
    <property type="nucleotide sequence ID" value="XM_029456769.1"/>
</dbReference>